<evidence type="ECO:0000256" key="2">
    <source>
        <dbReference type="SAM" id="Phobius"/>
    </source>
</evidence>
<dbReference type="CDD" id="cd14686">
    <property type="entry name" value="bZIP"/>
    <property type="match status" value="1"/>
</dbReference>
<dbReference type="Gene3D" id="1.20.120.330">
    <property type="entry name" value="Nucleotidyltransferases domain 2"/>
    <property type="match status" value="1"/>
</dbReference>
<proteinExistence type="predicted"/>
<keyword evidence="1" id="KW-0175">Coiled coil</keyword>
<reference evidence="3 4" key="1">
    <citation type="journal article" date="2008" name="Proc. Natl. Acad. Sci. U.S.A.">
        <title>A korarchaeal genome reveals new insights into the evolution of the Archaea.</title>
        <authorList>
            <person name="Elkins J.G."/>
            <person name="Podar M."/>
            <person name="Graham D.E."/>
            <person name="Makarova K.S."/>
            <person name="Wolf Y."/>
            <person name="Randau L."/>
            <person name="Hedlund B.P."/>
            <person name="Brochier-Armanet C."/>
            <person name="Kunin V."/>
            <person name="Anderson I."/>
            <person name="Lapidus A."/>
            <person name="Goltsman E."/>
            <person name="Barry K."/>
            <person name="Koonin E.V."/>
            <person name="Hugenholtz P."/>
            <person name="Kyrpides N."/>
            <person name="Wanner G."/>
            <person name="Richardson P."/>
            <person name="Keller M."/>
            <person name="Stetter K.O."/>
        </authorList>
    </citation>
    <scope>NUCLEOTIDE SEQUENCE [LARGE SCALE GENOMIC DNA]</scope>
    <source>
        <strain evidence="4">OPF8</strain>
    </source>
</reference>
<sequence length="230" mass="26216">MRDILEDVERSGRCIGKLEKAVLRISERLGDLFSAAWDRAWTLHVWGFHEAKFDPEDVRARLSDIERMFRKLGRSWKRVDPAEKSGALESGGAHTSKESFRSIGKLTSGKVKVYILSFLYLTMESLGERVIGEIEANKKLKMRLAELIVSEPDVRLFMINSILPDVAKKEDIKDLKSEIAQLRNEITQLRGEMAQLRNEVHSDFKWTIGIILTIWGATVIPILLRLIGAI</sequence>
<dbReference type="Proteomes" id="UP000001686">
    <property type="component" value="Chromosome"/>
</dbReference>
<evidence type="ECO:0000256" key="1">
    <source>
        <dbReference type="SAM" id="Coils"/>
    </source>
</evidence>
<keyword evidence="2" id="KW-1133">Transmembrane helix</keyword>
<protein>
    <submittedName>
        <fullName evidence="3">HEPN domain protein</fullName>
    </submittedName>
</protein>
<dbReference type="Gene3D" id="1.20.5.170">
    <property type="match status" value="1"/>
</dbReference>
<dbReference type="PANTHER" id="PTHR34237:SF4">
    <property type="entry name" value="PAREP1 FAMILY PROTEIN"/>
    <property type="match status" value="1"/>
</dbReference>
<organism evidence="3 4">
    <name type="scientific">Korarchaeum cryptofilum (strain OPF8)</name>
    <dbReference type="NCBI Taxonomy" id="374847"/>
    <lineage>
        <taxon>Archaea</taxon>
        <taxon>Thermoproteota</taxon>
        <taxon>Candidatus Korarchaeia</taxon>
        <taxon>Candidatus Korarchaeales</taxon>
        <taxon>Candidatus Korarchaeaceae</taxon>
        <taxon>Candidatus Korarchaeum</taxon>
    </lineage>
</organism>
<gene>
    <name evidence="3" type="ordered locus">Kcr_0852</name>
</gene>
<dbReference type="HOGENOM" id="CLU_1202620_0_0_2"/>
<dbReference type="Pfam" id="PF05942">
    <property type="entry name" value="PaREP1"/>
    <property type="match status" value="1"/>
</dbReference>
<dbReference type="InParanoid" id="B1L569"/>
<evidence type="ECO:0000313" key="4">
    <source>
        <dbReference type="Proteomes" id="UP000001686"/>
    </source>
</evidence>
<keyword evidence="2" id="KW-0812">Transmembrane</keyword>
<dbReference type="EMBL" id="CP000968">
    <property type="protein sequence ID" value="ACB07598.1"/>
    <property type="molecule type" value="Genomic_DNA"/>
</dbReference>
<accession>B1L569</accession>
<feature type="transmembrane region" description="Helical" evidence="2">
    <location>
        <begin position="206"/>
        <end position="227"/>
    </location>
</feature>
<dbReference type="KEGG" id="kcr:Kcr_0852"/>
<keyword evidence="4" id="KW-1185">Reference proteome</keyword>
<keyword evidence="2" id="KW-0472">Membrane</keyword>
<dbReference type="InterPro" id="IPR010268">
    <property type="entry name" value="PaREP1"/>
</dbReference>
<dbReference type="AlphaFoldDB" id="B1L569"/>
<dbReference type="PANTHER" id="PTHR34237">
    <property type="entry name" value="PAREP8-RELATED"/>
    <property type="match status" value="1"/>
</dbReference>
<feature type="coiled-coil region" evidence="1">
    <location>
        <begin position="165"/>
        <end position="199"/>
    </location>
</feature>
<name>B1L569_KORCO</name>
<evidence type="ECO:0000313" key="3">
    <source>
        <dbReference type="EMBL" id="ACB07598.1"/>
    </source>
</evidence>
<dbReference type="eggNOG" id="arCOG03721">
    <property type="taxonomic scope" value="Archaea"/>
</dbReference>
<dbReference type="EnsemblBacteria" id="ACB07598">
    <property type="protein sequence ID" value="ACB07598"/>
    <property type="gene ID" value="Kcr_0852"/>
</dbReference>